<dbReference type="GeneID" id="38123200"/>
<dbReference type="InterPro" id="IPR052895">
    <property type="entry name" value="HetReg/Transcr_Mod"/>
</dbReference>
<dbReference type="OrthoDB" id="2157530at2759"/>
<evidence type="ECO:0000313" key="2">
    <source>
        <dbReference type="Proteomes" id="UP000215305"/>
    </source>
</evidence>
<accession>A0A397G3M0</accession>
<organism evidence="1 2">
    <name type="scientific">Aspergillus thermomutatus</name>
    <name type="common">Neosartorya pseudofischeri</name>
    <dbReference type="NCBI Taxonomy" id="41047"/>
    <lineage>
        <taxon>Eukaryota</taxon>
        <taxon>Fungi</taxon>
        <taxon>Dikarya</taxon>
        <taxon>Ascomycota</taxon>
        <taxon>Pezizomycotina</taxon>
        <taxon>Eurotiomycetes</taxon>
        <taxon>Eurotiomycetidae</taxon>
        <taxon>Eurotiales</taxon>
        <taxon>Aspergillaceae</taxon>
        <taxon>Aspergillus</taxon>
        <taxon>Aspergillus subgen. Fumigati</taxon>
    </lineage>
</organism>
<dbReference type="EMBL" id="NKHU02000412">
    <property type="protein sequence ID" value="RHZ43463.1"/>
    <property type="molecule type" value="Genomic_DNA"/>
</dbReference>
<dbReference type="PANTHER" id="PTHR24148">
    <property type="entry name" value="ANKYRIN REPEAT DOMAIN-CONTAINING PROTEIN 39 HOMOLOG-RELATED"/>
    <property type="match status" value="1"/>
</dbReference>
<gene>
    <name evidence="1" type="ORF">CDV56_101226</name>
</gene>
<evidence type="ECO:0008006" key="3">
    <source>
        <dbReference type="Google" id="ProtNLM"/>
    </source>
</evidence>
<evidence type="ECO:0000313" key="1">
    <source>
        <dbReference type="EMBL" id="RHZ43463.1"/>
    </source>
</evidence>
<name>A0A397G3M0_ASPTH</name>
<dbReference type="Proteomes" id="UP000215305">
    <property type="component" value="Unassembled WGS sequence"/>
</dbReference>
<sequence>MLDKTMALSKGSDDAHATMVQVTQINNEHIYQELPVNHIRVIDLFPGSQWDLIEVQLHVVAIDDPGPYQALSYQAQEVLIWIGEENKDVDTKRAFEVAEARHDYGQQLRILDSPRGRCAILMTIPDRDMFDLVTEVQQRFPPDLPDGIDPMQLQVLDHLLAKSHAGFPEVDLLLYIGHRDIDNVACSGVHLPIAVLTPEWDLEHVKHVSEWTFSSFDNFLREATKPSEMRLSDNGAAQVLQALNYLTKRQYFRQAWIVQEVILAPKSIMVCGRHEVSFVKFYVVYGIDPTTRIYVKNFMLDDFKFFEAEENVRTLAKWWPFLHNSNLLGEEFMAGHSAFNQLGYLNKRGRQGDLGEICLGSLLLDFGEQRSTDPRDKVFSLVGIIKRFSTLPREVEWAEECVDYGLETREVFWRAAKHLVETFSLRQVNEPKPSRYHILHFFRESSFNPGDDNMDVNLPTWVPNWSSISRQGWLVNNRRIYEIDSLIPYRARVQEDSLFITASIVDKVSFCSNVLECDQEMYGQATLCDKLVGKEGSTRSPYGGVNAQFEAFWRTVIADDPIGSKSQTDFTYHFQEFDAVNRWVSHCCDMYSQVSRMWLEDLDKRPLFGPLLDDLRKQKAQKGNLNTSP</sequence>
<keyword evidence="2" id="KW-1185">Reference proteome</keyword>
<dbReference type="VEuPathDB" id="FungiDB:CDV56_101226"/>
<proteinExistence type="predicted"/>
<protein>
    <recommendedName>
        <fullName evidence="3">Heterokaryon incompatibility domain-containing protein</fullName>
    </recommendedName>
</protein>
<dbReference type="AlphaFoldDB" id="A0A397G3M0"/>
<dbReference type="RefSeq" id="XP_026609814.1">
    <property type="nucleotide sequence ID" value="XM_026754845.1"/>
</dbReference>
<reference evidence="1" key="1">
    <citation type="submission" date="2018-08" db="EMBL/GenBank/DDBJ databases">
        <title>Draft genome sequence of azole-resistant Aspergillus thermomutatus (Neosartorya pseudofischeri) strain HMR AF 39, isolated from a human nasal aspirate.</title>
        <authorList>
            <person name="Parent-Michaud M."/>
            <person name="Dufresne P.J."/>
            <person name="Fournier E."/>
            <person name="Martineau C."/>
            <person name="Moreira S."/>
            <person name="Perkins V."/>
            <person name="De Repentigny L."/>
            <person name="Dufresne S.F."/>
        </authorList>
    </citation>
    <scope>NUCLEOTIDE SEQUENCE [LARGE SCALE GENOMIC DNA]</scope>
    <source>
        <strain evidence="1">HMR AF 39</strain>
    </source>
</reference>
<comment type="caution">
    <text evidence="1">The sequence shown here is derived from an EMBL/GenBank/DDBJ whole genome shotgun (WGS) entry which is preliminary data.</text>
</comment>
<dbReference type="PANTHER" id="PTHR24148:SF64">
    <property type="entry name" value="HETEROKARYON INCOMPATIBILITY DOMAIN-CONTAINING PROTEIN"/>
    <property type="match status" value="1"/>
</dbReference>
<dbReference type="STRING" id="41047.A0A397G3M0"/>